<proteinExistence type="predicted"/>
<reference evidence="5 6" key="1">
    <citation type="journal article" date="2024" name="Int. J. Syst. Evol. Microbiol.">
        <title>Paenibacillus hexagrammi sp. nov., a novel bacterium isolated from the gut content of Hexagrammos agrammus.</title>
        <authorList>
            <person name="Jung H.K."/>
            <person name="Kim D.G."/>
            <person name="Zin H."/>
            <person name="Park J."/>
            <person name="Jung H."/>
            <person name="Kim Y.O."/>
            <person name="Kong H.J."/>
            <person name="Kim J.W."/>
            <person name="Kim Y.S."/>
        </authorList>
    </citation>
    <scope>NUCLEOTIDE SEQUENCE [LARGE SCALE GENOMIC DNA]</scope>
    <source>
        <strain evidence="5 6">YPD9-1</strain>
    </source>
</reference>
<dbReference type="Pfam" id="PF12833">
    <property type="entry name" value="HTH_18"/>
    <property type="match status" value="1"/>
</dbReference>
<evidence type="ECO:0000256" key="3">
    <source>
        <dbReference type="ARBA" id="ARBA00023163"/>
    </source>
</evidence>
<feature type="domain" description="HTH araC/xylS-type" evidence="4">
    <location>
        <begin position="62"/>
        <end position="166"/>
    </location>
</feature>
<keyword evidence="1" id="KW-0805">Transcription regulation</keyword>
<dbReference type="InterPro" id="IPR018060">
    <property type="entry name" value="HTH_AraC"/>
</dbReference>
<sequence>MALQGCKPPVSNMSAQVALERLSLRLSLEDSNPLHLTRFMNFRMLMSTWISSFPFLLSLYEQTVHYTLTLEAAKHIQLLKGDVSVEQLASRLFVSKRTLERKFNAEIGIGPKKFANIVRFQHAIQLRKSGLDYFDIMAGCHFSDQAHFTHDFKRLAGCSPEQFFRETLQPELAAQYNEIKADSPVSHTMYQ</sequence>
<keyword evidence="3" id="KW-0804">Transcription</keyword>
<evidence type="ECO:0000313" key="6">
    <source>
        <dbReference type="Proteomes" id="UP001649230"/>
    </source>
</evidence>
<evidence type="ECO:0000256" key="1">
    <source>
        <dbReference type="ARBA" id="ARBA00023015"/>
    </source>
</evidence>
<evidence type="ECO:0000256" key="2">
    <source>
        <dbReference type="ARBA" id="ARBA00023125"/>
    </source>
</evidence>
<name>A0ABY3ST44_9BACL</name>
<dbReference type="PROSITE" id="PS01124">
    <property type="entry name" value="HTH_ARAC_FAMILY_2"/>
    <property type="match status" value="1"/>
</dbReference>
<dbReference type="SUPFAM" id="SSF46689">
    <property type="entry name" value="Homeodomain-like"/>
    <property type="match status" value="1"/>
</dbReference>
<evidence type="ECO:0000313" key="5">
    <source>
        <dbReference type="EMBL" id="UJF36429.1"/>
    </source>
</evidence>
<organism evidence="5 6">
    <name type="scientific">Paenibacillus hexagrammi</name>
    <dbReference type="NCBI Taxonomy" id="2908839"/>
    <lineage>
        <taxon>Bacteria</taxon>
        <taxon>Bacillati</taxon>
        <taxon>Bacillota</taxon>
        <taxon>Bacilli</taxon>
        <taxon>Bacillales</taxon>
        <taxon>Paenibacillaceae</taxon>
        <taxon>Paenibacillus</taxon>
    </lineage>
</organism>
<dbReference type="EMBL" id="CP090978">
    <property type="protein sequence ID" value="UJF36429.1"/>
    <property type="molecule type" value="Genomic_DNA"/>
</dbReference>
<evidence type="ECO:0000259" key="4">
    <source>
        <dbReference type="PROSITE" id="PS01124"/>
    </source>
</evidence>
<dbReference type="InterPro" id="IPR050204">
    <property type="entry name" value="AraC_XylS_family_regulators"/>
</dbReference>
<dbReference type="PANTHER" id="PTHR46796">
    <property type="entry name" value="HTH-TYPE TRANSCRIPTIONAL ACTIVATOR RHAS-RELATED"/>
    <property type="match status" value="1"/>
</dbReference>
<protein>
    <submittedName>
        <fullName evidence="5">Helix-turn-helix domain-containing protein</fullName>
    </submittedName>
</protein>
<gene>
    <name evidence="5" type="ORF">L0M14_20215</name>
</gene>
<dbReference type="SMART" id="SM00342">
    <property type="entry name" value="HTH_ARAC"/>
    <property type="match status" value="1"/>
</dbReference>
<dbReference type="Gene3D" id="1.10.10.60">
    <property type="entry name" value="Homeodomain-like"/>
    <property type="match status" value="1"/>
</dbReference>
<keyword evidence="6" id="KW-1185">Reference proteome</keyword>
<dbReference type="Proteomes" id="UP001649230">
    <property type="component" value="Chromosome"/>
</dbReference>
<keyword evidence="2" id="KW-0238">DNA-binding</keyword>
<dbReference type="InterPro" id="IPR009057">
    <property type="entry name" value="Homeodomain-like_sf"/>
</dbReference>
<accession>A0ABY3ST44</accession>